<proteinExistence type="predicted"/>
<protein>
    <submittedName>
        <fullName evidence="1">Methylaspartate mutase</fullName>
    </submittedName>
</protein>
<reference evidence="1 2" key="1">
    <citation type="submission" date="2019-08" db="EMBL/GenBank/DDBJ databases">
        <title>Microbe sample from Colwellia echini.</title>
        <authorList>
            <person name="Christiansen L."/>
            <person name="Pathiraja D."/>
            <person name="Schultz-Johansen M."/>
            <person name="Choi I.-G."/>
            <person name="Stougaard P."/>
        </authorList>
    </citation>
    <scope>NUCLEOTIDE SEQUENCE [LARGE SCALE GENOMIC DNA]</scope>
    <source>
        <strain evidence="1 2">A3</strain>
    </source>
</reference>
<name>A0ABY3N0L9_9GAMM</name>
<evidence type="ECO:0000313" key="1">
    <source>
        <dbReference type="EMBL" id="TYK67024.1"/>
    </source>
</evidence>
<dbReference type="RefSeq" id="WP_101343174.1">
    <property type="nucleotide sequence ID" value="NZ_PJAI02000001.1"/>
</dbReference>
<organism evidence="1 2">
    <name type="scientific">Colwellia echini</name>
    <dbReference type="NCBI Taxonomy" id="1982103"/>
    <lineage>
        <taxon>Bacteria</taxon>
        <taxon>Pseudomonadati</taxon>
        <taxon>Pseudomonadota</taxon>
        <taxon>Gammaproteobacteria</taxon>
        <taxon>Alteromonadales</taxon>
        <taxon>Colwelliaceae</taxon>
        <taxon>Colwellia</taxon>
    </lineage>
</organism>
<comment type="caution">
    <text evidence="1">The sequence shown here is derived from an EMBL/GenBank/DDBJ whole genome shotgun (WGS) entry which is preliminary data.</text>
</comment>
<dbReference type="Pfam" id="PF13941">
    <property type="entry name" value="MutL"/>
    <property type="match status" value="1"/>
</dbReference>
<evidence type="ECO:0000313" key="2">
    <source>
        <dbReference type="Proteomes" id="UP000815846"/>
    </source>
</evidence>
<accession>A0ABY3N0L9</accession>
<keyword evidence="2" id="KW-1185">Reference proteome</keyword>
<gene>
    <name evidence="1" type="ORF">CWS31_000325</name>
</gene>
<dbReference type="InterPro" id="IPR006230">
    <property type="entry name" value="MutL"/>
</dbReference>
<sequence>MSQIKPTDKLLIDVGSTYFKISNNAGIEQHFRDFNKSILDDLTYKCGSKIEAFDKKDIHICSSANGGLSTLIIGVTQSFSLKYATNIAFNSGINIIDTVLFQNIEEYSVPSDLIDVVIIVGGIDSNPDNFSDSLYHYLENLTYSNVVFVGSELDAPTIKENIKDVVVLPNIIDNRLHIVEDALREYLTNLYQQDIEGKEDIKDLYSITDNQIFSTPYVVNKTLPYIHTKYSVVDPFILLDIGGATTDIHYSKDLVDENIVTENEYDRLVFKKLGVYKSKQSLIFAAKSNEFVYELLMHLKVTENIFEAQTEKATKILMQLAIFLVLCKMSHYQKGYINLKLLSVNSFVLTGGITKVLTVEEIEDIISFFYKKILNSEHNPATVLDSNYDIWTLSANEIAEGK</sequence>
<dbReference type="EMBL" id="PJAI02000001">
    <property type="protein sequence ID" value="TYK67024.1"/>
    <property type="molecule type" value="Genomic_DNA"/>
</dbReference>
<dbReference type="Proteomes" id="UP000815846">
    <property type="component" value="Unassembled WGS sequence"/>
</dbReference>